<reference evidence="1 2" key="3">
    <citation type="submission" date="2019-09" db="EMBL/GenBank/DDBJ databases">
        <title>Taxonomic note: a critical rebuttal of the proposed division of the genus Arcobacter into six genera, emended descriptions of Arcobacter anaerophilus and the genus Arcobacter, and an assessment of genus-level boundaries for Epsilonproteobacteria using in silico genomic comparator tools.</title>
        <authorList>
            <person name="On S.L.W."/>
            <person name="Miller W.G."/>
            <person name="Biggs P."/>
            <person name="Cornelius A."/>
            <person name="Vandamme P."/>
        </authorList>
    </citation>
    <scope>NUCLEOTIDE SEQUENCE [LARGE SCALE GENOMIC DNA]</scope>
    <source>
        <strain evidence="1 2">LMG 26638</strain>
    </source>
</reference>
<dbReference type="Gene3D" id="3.40.190.10">
    <property type="entry name" value="Periplasmic binding protein-like II"/>
    <property type="match status" value="2"/>
</dbReference>
<name>A0A5C2HC01_9BACT</name>
<dbReference type="OrthoDB" id="5343002at2"/>
<keyword evidence="2" id="KW-1185">Reference proteome</keyword>
<reference evidence="1 2" key="1">
    <citation type="submission" date="2019-09" db="EMBL/GenBank/DDBJ databases">
        <title>Complete genome sequencing of four Arcobacter species reveals a diverse suite of mobile elements.</title>
        <authorList>
            <person name="Miller W.G."/>
            <person name="Yee E."/>
            <person name="Bono J.L."/>
        </authorList>
    </citation>
    <scope>NUCLEOTIDE SEQUENCE [LARGE SCALE GENOMIC DNA]</scope>
    <source>
        <strain evidence="1 2">LMG 26638</strain>
    </source>
</reference>
<dbReference type="EMBL" id="CP035928">
    <property type="protein sequence ID" value="QEP34324.1"/>
    <property type="molecule type" value="Genomic_DNA"/>
</dbReference>
<dbReference type="KEGG" id="apai:APAC_1203"/>
<dbReference type="RefSeq" id="WP_130233265.1">
    <property type="nucleotide sequence ID" value="NZ_BMEF01000039.1"/>
</dbReference>
<dbReference type="Proteomes" id="UP000322726">
    <property type="component" value="Chromosome"/>
</dbReference>
<protein>
    <submittedName>
        <fullName evidence="1">Phosphonate ABC transporter, periplasmic substrate-binding protein</fullName>
    </submittedName>
</protein>
<dbReference type="SUPFAM" id="SSF53850">
    <property type="entry name" value="Periplasmic binding protein-like II"/>
    <property type="match status" value="1"/>
</dbReference>
<proteinExistence type="predicted"/>
<sequence length="262" mass="30354">MKKIVLILLVFTLSLFANNLVLGVVPQQSPLVLSKKWLEVANYLKQHTGLNVIFSTEKSIPEFEKTLYEGFYDIAYMNPYHFIVANKKQNYNAFLRADKDIIGILVSKRKDINFEDKNFLKDKRFLFPAPNAFAATLLTKFELKKIYNFDIDKEAKVLYVNSHDSVYKGISRDIGYLGGGIVRTFNNFSDIKDKNSLNIVYKTKSYPSHPFAYHPRVSKDVIERFEIAILNMPEDLKKLLSIKNFKKIDSSEYDVIKDINIK</sequence>
<evidence type="ECO:0000313" key="1">
    <source>
        <dbReference type="EMBL" id="QEP34324.1"/>
    </source>
</evidence>
<organism evidence="1 2">
    <name type="scientific">Malaciobacter pacificus</name>
    <dbReference type="NCBI Taxonomy" id="1080223"/>
    <lineage>
        <taxon>Bacteria</taxon>
        <taxon>Pseudomonadati</taxon>
        <taxon>Campylobacterota</taxon>
        <taxon>Epsilonproteobacteria</taxon>
        <taxon>Campylobacterales</taxon>
        <taxon>Arcobacteraceae</taxon>
        <taxon>Malaciobacter</taxon>
    </lineage>
</organism>
<dbReference type="Pfam" id="PF12974">
    <property type="entry name" value="Phosphonate-bd"/>
    <property type="match status" value="1"/>
</dbReference>
<reference evidence="2" key="2">
    <citation type="submission" date="2019-09" db="EMBL/GenBank/DDBJ databases">
        <title>Complete genome sequencing of four Arcobacter species reveals a diverse suite of mobile elements.</title>
        <authorList>
            <person name="On S.L.W."/>
            <person name="Miller W.G."/>
            <person name="Biggs P."/>
            <person name="Cornelius A."/>
            <person name="Vandamme P."/>
        </authorList>
    </citation>
    <scope>NUCLEOTIDE SEQUENCE [LARGE SCALE GENOMIC DNA]</scope>
    <source>
        <strain evidence="2">LMG 26638</strain>
    </source>
</reference>
<dbReference type="PANTHER" id="PTHR35841:SF1">
    <property type="entry name" value="PHOSPHONATES-BINDING PERIPLASMIC PROTEIN"/>
    <property type="match status" value="1"/>
</dbReference>
<gene>
    <name evidence="1" type="ORF">APAC_1203</name>
</gene>
<dbReference type="AlphaFoldDB" id="A0A5C2HC01"/>
<dbReference type="PANTHER" id="PTHR35841">
    <property type="entry name" value="PHOSPHONATES-BINDING PERIPLASMIC PROTEIN"/>
    <property type="match status" value="1"/>
</dbReference>
<evidence type="ECO:0000313" key="2">
    <source>
        <dbReference type="Proteomes" id="UP000322726"/>
    </source>
</evidence>
<accession>A0A5C2HC01</accession>